<dbReference type="PANTHER" id="PTHR14003">
    <property type="entry name" value="TRANSCRIPTIONAL REPRESSOR PROTEIN YY"/>
    <property type="match status" value="1"/>
</dbReference>
<organism evidence="7 8">
    <name type="scientific">Blomia tropicalis</name>
    <name type="common">Mite</name>
    <dbReference type="NCBI Taxonomy" id="40697"/>
    <lineage>
        <taxon>Eukaryota</taxon>
        <taxon>Metazoa</taxon>
        <taxon>Ecdysozoa</taxon>
        <taxon>Arthropoda</taxon>
        <taxon>Chelicerata</taxon>
        <taxon>Arachnida</taxon>
        <taxon>Acari</taxon>
        <taxon>Acariformes</taxon>
        <taxon>Sarcoptiformes</taxon>
        <taxon>Astigmata</taxon>
        <taxon>Glycyphagoidea</taxon>
        <taxon>Echimyopodidae</taxon>
        <taxon>Blomia</taxon>
    </lineage>
</organism>
<feature type="domain" description="C2H2-type" evidence="6">
    <location>
        <begin position="195"/>
        <end position="220"/>
    </location>
</feature>
<feature type="domain" description="C2H2-type" evidence="6">
    <location>
        <begin position="357"/>
        <end position="386"/>
    </location>
</feature>
<dbReference type="GO" id="GO:0000981">
    <property type="term" value="F:DNA-binding transcription factor activity, RNA polymerase II-specific"/>
    <property type="evidence" value="ECO:0007669"/>
    <property type="project" value="TreeGrafter"/>
</dbReference>
<dbReference type="GO" id="GO:0031519">
    <property type="term" value="C:PcG protein complex"/>
    <property type="evidence" value="ECO:0007669"/>
    <property type="project" value="TreeGrafter"/>
</dbReference>
<evidence type="ECO:0000256" key="1">
    <source>
        <dbReference type="ARBA" id="ARBA00022723"/>
    </source>
</evidence>
<dbReference type="SUPFAM" id="SSF57667">
    <property type="entry name" value="beta-beta-alpha zinc fingers"/>
    <property type="match status" value="1"/>
</dbReference>
<dbReference type="PROSITE" id="PS00028">
    <property type="entry name" value="ZINC_FINGER_C2H2_1"/>
    <property type="match status" value="3"/>
</dbReference>
<dbReference type="Proteomes" id="UP001142055">
    <property type="component" value="Chromosome 2"/>
</dbReference>
<keyword evidence="1" id="KW-0479">Metal-binding</keyword>
<dbReference type="SMART" id="SM00355">
    <property type="entry name" value="ZnF_C2H2"/>
    <property type="match status" value="4"/>
</dbReference>
<dbReference type="AlphaFoldDB" id="A0A9Q0M7P9"/>
<evidence type="ECO:0000256" key="5">
    <source>
        <dbReference type="PROSITE-ProRule" id="PRU00042"/>
    </source>
</evidence>
<proteinExistence type="predicted"/>
<dbReference type="PROSITE" id="PS50157">
    <property type="entry name" value="ZINC_FINGER_C2H2_2"/>
    <property type="match status" value="2"/>
</dbReference>
<evidence type="ECO:0000313" key="8">
    <source>
        <dbReference type="Proteomes" id="UP001142055"/>
    </source>
</evidence>
<sequence length="438" mass="50768">MTTVKIDLKLSLFLGLERELKKSHFENVNLSIDDQLGTISDDMSLNFNNTIDYTTSVATNLQINPVIHSTPAFNSNHIIASKFKRMSHMNDLDEIFNQPFISNAYLDYTDEWEDASFQSVYFYDPKTANLVPTSLLQDDDVSSSTKDNNNQTLLLKQNKGIKLKPNRKCTKSSIIKKTNSLENSLNTKKVSLPIFTCLFNPCERNFHTEAEMRKHMLVHTLMGRLCCPYGCEITFQTREELNMHEREHMKSSVSNKMSKQQIEPSSSSEVIVESTTITPKKCSSTADNCNNKRLNKTTIMNDNHGERIKPESHHEMCDKILTVTTSTNNLTVHSKKQKILLPKKNKNVKSPIKELKYCCTFADCERRFHRSDVLREHERIHLGIRPYFCQWEECKFNGVSSYRVVEHIRKVHFGWRHGRPVNDDRNPHDHLQVRKELL</sequence>
<dbReference type="InterPro" id="IPR013087">
    <property type="entry name" value="Znf_C2H2_type"/>
</dbReference>
<keyword evidence="2" id="KW-0677">Repeat</keyword>
<keyword evidence="3 5" id="KW-0863">Zinc-finger</keyword>
<dbReference type="GO" id="GO:0000978">
    <property type="term" value="F:RNA polymerase II cis-regulatory region sequence-specific DNA binding"/>
    <property type="evidence" value="ECO:0007669"/>
    <property type="project" value="TreeGrafter"/>
</dbReference>
<evidence type="ECO:0000256" key="4">
    <source>
        <dbReference type="ARBA" id="ARBA00022833"/>
    </source>
</evidence>
<dbReference type="GO" id="GO:0000785">
    <property type="term" value="C:chromatin"/>
    <property type="evidence" value="ECO:0007669"/>
    <property type="project" value="TreeGrafter"/>
</dbReference>
<protein>
    <recommendedName>
        <fullName evidence="6">C2H2-type domain-containing protein</fullName>
    </recommendedName>
</protein>
<keyword evidence="8" id="KW-1185">Reference proteome</keyword>
<dbReference type="GO" id="GO:0005667">
    <property type="term" value="C:transcription regulator complex"/>
    <property type="evidence" value="ECO:0007669"/>
    <property type="project" value="TreeGrafter"/>
</dbReference>
<dbReference type="PANTHER" id="PTHR14003:SF19">
    <property type="entry name" value="YY2 TRANSCRIPTION FACTOR"/>
    <property type="match status" value="1"/>
</dbReference>
<dbReference type="EMBL" id="JAPWDV010000002">
    <property type="protein sequence ID" value="KAJ6218960.1"/>
    <property type="molecule type" value="Genomic_DNA"/>
</dbReference>
<evidence type="ECO:0000256" key="3">
    <source>
        <dbReference type="ARBA" id="ARBA00022771"/>
    </source>
</evidence>
<dbReference type="InterPro" id="IPR036236">
    <property type="entry name" value="Znf_C2H2_sf"/>
</dbReference>
<evidence type="ECO:0000259" key="6">
    <source>
        <dbReference type="PROSITE" id="PS50157"/>
    </source>
</evidence>
<dbReference type="GO" id="GO:0008270">
    <property type="term" value="F:zinc ion binding"/>
    <property type="evidence" value="ECO:0007669"/>
    <property type="project" value="UniProtKB-KW"/>
</dbReference>
<evidence type="ECO:0000313" key="7">
    <source>
        <dbReference type="EMBL" id="KAJ6218960.1"/>
    </source>
</evidence>
<gene>
    <name evidence="7" type="ORF">RDWZM_004772</name>
</gene>
<reference evidence="7" key="1">
    <citation type="submission" date="2022-12" db="EMBL/GenBank/DDBJ databases">
        <title>Genome assemblies of Blomia tropicalis.</title>
        <authorList>
            <person name="Cui Y."/>
        </authorList>
    </citation>
    <scope>NUCLEOTIDE SEQUENCE</scope>
    <source>
        <tissue evidence="7">Adult mites</tissue>
    </source>
</reference>
<dbReference type="Gene3D" id="3.30.160.60">
    <property type="entry name" value="Classic Zinc Finger"/>
    <property type="match status" value="2"/>
</dbReference>
<keyword evidence="4" id="KW-0862">Zinc</keyword>
<accession>A0A9Q0M7P9</accession>
<name>A0A9Q0M7P9_BLOTA</name>
<evidence type="ECO:0000256" key="2">
    <source>
        <dbReference type="ARBA" id="ARBA00022737"/>
    </source>
</evidence>
<comment type="caution">
    <text evidence="7">The sequence shown here is derived from an EMBL/GenBank/DDBJ whole genome shotgun (WGS) entry which is preliminary data.</text>
</comment>